<keyword evidence="2" id="KW-1133">Transmembrane helix</keyword>
<keyword evidence="2" id="KW-0812">Transmembrane</keyword>
<sequence length="310" mass="31690">MPTASSNLGYSITNWGPLPTDFALPASCLSTTTWGIAWSDLPEAPIWVDCNPNTEALCAPTPTDSGALETAIAINDIPGDGLIGPYYSPGVACPADWTTVGVAVRGESTVSRSGIVAATTGLEDEDSGAVPTFYNNHDVLIDLLDVGETAVWCCPESATAYPGGGVCLSALSDYSFSTGCRNYYTASDVATYTTGIPGNDGQTTEGELLIITATTTATVETTTFASSEATDFIAYSQLALIRFVHKPSDLAESENGDDEGEDEEGDSGADPSETNAAGRIGATGAGGVWGGMVGSLLASLVAGAALVLVR</sequence>
<feature type="region of interest" description="Disordered" evidence="1">
    <location>
        <begin position="250"/>
        <end position="279"/>
    </location>
</feature>
<name>A0ABR4FLP8_9EURO</name>
<proteinExistence type="predicted"/>
<evidence type="ECO:0000313" key="4">
    <source>
        <dbReference type="Proteomes" id="UP001610563"/>
    </source>
</evidence>
<evidence type="ECO:0000313" key="3">
    <source>
        <dbReference type="EMBL" id="KAL2784179.1"/>
    </source>
</evidence>
<accession>A0ABR4FLP8</accession>
<reference evidence="3 4" key="1">
    <citation type="submission" date="2024-07" db="EMBL/GenBank/DDBJ databases">
        <title>Section-level genome sequencing and comparative genomics of Aspergillus sections Usti and Cavernicolus.</title>
        <authorList>
            <consortium name="Lawrence Berkeley National Laboratory"/>
            <person name="Nybo J.L."/>
            <person name="Vesth T.C."/>
            <person name="Theobald S."/>
            <person name="Frisvad J.C."/>
            <person name="Larsen T.O."/>
            <person name="Kjaerboelling I."/>
            <person name="Rothschild-Mancinelli K."/>
            <person name="Lyhne E.K."/>
            <person name="Kogle M.E."/>
            <person name="Barry K."/>
            <person name="Clum A."/>
            <person name="Na H."/>
            <person name="Ledsgaard L."/>
            <person name="Lin J."/>
            <person name="Lipzen A."/>
            <person name="Kuo A."/>
            <person name="Riley R."/>
            <person name="Mondo S."/>
            <person name="Labutti K."/>
            <person name="Haridas S."/>
            <person name="Pangalinan J."/>
            <person name="Salamov A.A."/>
            <person name="Simmons B.A."/>
            <person name="Magnuson J.K."/>
            <person name="Chen J."/>
            <person name="Drula E."/>
            <person name="Henrissat B."/>
            <person name="Wiebenga A."/>
            <person name="Lubbers R.J."/>
            <person name="Gomes A.C."/>
            <person name="Makela M.R."/>
            <person name="Stajich J."/>
            <person name="Grigoriev I.V."/>
            <person name="Mortensen U.H."/>
            <person name="De Vries R.P."/>
            <person name="Baker S.E."/>
            <person name="Andersen M.R."/>
        </authorList>
    </citation>
    <scope>NUCLEOTIDE SEQUENCE [LARGE SCALE GENOMIC DNA]</scope>
    <source>
        <strain evidence="3 4">CBS 209.92</strain>
    </source>
</reference>
<gene>
    <name evidence="3" type="ORF">BJX66DRAFT_317048</name>
</gene>
<keyword evidence="2" id="KW-0472">Membrane</keyword>
<evidence type="ECO:0000256" key="1">
    <source>
        <dbReference type="SAM" id="MobiDB-lite"/>
    </source>
</evidence>
<dbReference type="Proteomes" id="UP001610563">
    <property type="component" value="Unassembled WGS sequence"/>
</dbReference>
<feature type="compositionally biased region" description="Acidic residues" evidence="1">
    <location>
        <begin position="251"/>
        <end position="267"/>
    </location>
</feature>
<organism evidence="3 4">
    <name type="scientific">Aspergillus keveii</name>
    <dbReference type="NCBI Taxonomy" id="714993"/>
    <lineage>
        <taxon>Eukaryota</taxon>
        <taxon>Fungi</taxon>
        <taxon>Dikarya</taxon>
        <taxon>Ascomycota</taxon>
        <taxon>Pezizomycotina</taxon>
        <taxon>Eurotiomycetes</taxon>
        <taxon>Eurotiomycetidae</taxon>
        <taxon>Eurotiales</taxon>
        <taxon>Aspergillaceae</taxon>
        <taxon>Aspergillus</taxon>
        <taxon>Aspergillus subgen. Nidulantes</taxon>
    </lineage>
</organism>
<feature type="transmembrane region" description="Helical" evidence="2">
    <location>
        <begin position="288"/>
        <end position="309"/>
    </location>
</feature>
<protein>
    <submittedName>
        <fullName evidence="3">Uncharacterized protein</fullName>
    </submittedName>
</protein>
<keyword evidence="4" id="KW-1185">Reference proteome</keyword>
<dbReference type="EMBL" id="JBFTWV010000190">
    <property type="protein sequence ID" value="KAL2784179.1"/>
    <property type="molecule type" value="Genomic_DNA"/>
</dbReference>
<comment type="caution">
    <text evidence="3">The sequence shown here is derived from an EMBL/GenBank/DDBJ whole genome shotgun (WGS) entry which is preliminary data.</text>
</comment>
<evidence type="ECO:0000256" key="2">
    <source>
        <dbReference type="SAM" id="Phobius"/>
    </source>
</evidence>
<feature type="compositionally biased region" description="Low complexity" evidence="1">
    <location>
        <begin position="268"/>
        <end position="279"/>
    </location>
</feature>